<dbReference type="RefSeq" id="WP_053186291.1">
    <property type="nucleotide sequence ID" value="NZ_LGIA01000182.1"/>
</dbReference>
<evidence type="ECO:0000313" key="3">
    <source>
        <dbReference type="Proteomes" id="UP000036958"/>
    </source>
</evidence>
<reference evidence="3" key="1">
    <citation type="submission" date="2015-07" db="EMBL/GenBank/DDBJ databases">
        <title>Genome sequencing of Sunxiuqinia dokdonensis strain SK.</title>
        <authorList>
            <person name="Ahn S."/>
            <person name="Kim B.-C."/>
        </authorList>
    </citation>
    <scope>NUCLEOTIDE SEQUENCE [LARGE SCALE GENOMIC DNA]</scope>
    <source>
        <strain evidence="3">SK</strain>
    </source>
</reference>
<keyword evidence="3" id="KW-1185">Reference proteome</keyword>
<name>A0A0L8V4W4_9BACT</name>
<dbReference type="AlphaFoldDB" id="A0A0L8V4W4"/>
<organism evidence="2 3">
    <name type="scientific">Sunxiuqinia dokdonensis</name>
    <dbReference type="NCBI Taxonomy" id="1409788"/>
    <lineage>
        <taxon>Bacteria</taxon>
        <taxon>Pseudomonadati</taxon>
        <taxon>Bacteroidota</taxon>
        <taxon>Bacteroidia</taxon>
        <taxon>Marinilabiliales</taxon>
        <taxon>Prolixibacteraceae</taxon>
        <taxon>Sunxiuqinia</taxon>
    </lineage>
</organism>
<dbReference type="STRING" id="1409788.NC99_36140"/>
<evidence type="ECO:0000256" key="1">
    <source>
        <dbReference type="SAM" id="MobiDB-lite"/>
    </source>
</evidence>
<comment type="caution">
    <text evidence="2">The sequence shown here is derived from an EMBL/GenBank/DDBJ whole genome shotgun (WGS) entry which is preliminary data.</text>
</comment>
<proteinExistence type="predicted"/>
<dbReference type="EMBL" id="LGIA01000182">
    <property type="protein sequence ID" value="KOH43530.1"/>
    <property type="molecule type" value="Genomic_DNA"/>
</dbReference>
<dbReference type="Proteomes" id="UP000036958">
    <property type="component" value="Unassembled WGS sequence"/>
</dbReference>
<sequence length="59" mass="6836">MEGKKMTKEINNPKTNESPEENEEIKKVVVKPIEEPTRLYFSSPCLLSEIEDDEDILNL</sequence>
<accession>A0A0L8V4W4</accession>
<evidence type="ECO:0000313" key="2">
    <source>
        <dbReference type="EMBL" id="KOH43530.1"/>
    </source>
</evidence>
<gene>
    <name evidence="2" type="ORF">NC99_36140</name>
</gene>
<protein>
    <submittedName>
        <fullName evidence="2">Uncharacterized protein</fullName>
    </submittedName>
</protein>
<feature type="region of interest" description="Disordered" evidence="1">
    <location>
        <begin position="1"/>
        <end position="23"/>
    </location>
</feature>